<organism evidence="1 2">
    <name type="scientific">Xenotaenia resolanae</name>
    <dbReference type="NCBI Taxonomy" id="208358"/>
    <lineage>
        <taxon>Eukaryota</taxon>
        <taxon>Metazoa</taxon>
        <taxon>Chordata</taxon>
        <taxon>Craniata</taxon>
        <taxon>Vertebrata</taxon>
        <taxon>Euteleostomi</taxon>
        <taxon>Actinopterygii</taxon>
        <taxon>Neopterygii</taxon>
        <taxon>Teleostei</taxon>
        <taxon>Neoteleostei</taxon>
        <taxon>Acanthomorphata</taxon>
        <taxon>Ovalentaria</taxon>
        <taxon>Atherinomorphae</taxon>
        <taxon>Cyprinodontiformes</taxon>
        <taxon>Goodeidae</taxon>
        <taxon>Xenotaenia</taxon>
    </lineage>
</organism>
<evidence type="ECO:0000313" key="2">
    <source>
        <dbReference type="Proteomes" id="UP001444071"/>
    </source>
</evidence>
<gene>
    <name evidence="1" type="ORF">XENORESO_015377</name>
</gene>
<sequence>MLNISIWKSRGQDHSTTVTVEAEGPQEQHLLQLLTDLLPSGLMLSLRAAERLFSAAATVNNADASDHDSLNPTPKPPHTFLFRHNNSKMCENPNISTAASVWNLRCYFLEVKVFLFRFFCSVKKHLCCCHH</sequence>
<name>A0ABV0W3R6_9TELE</name>
<evidence type="ECO:0000313" key="1">
    <source>
        <dbReference type="EMBL" id="MEQ2263919.1"/>
    </source>
</evidence>
<dbReference type="Proteomes" id="UP001444071">
    <property type="component" value="Unassembled WGS sequence"/>
</dbReference>
<accession>A0ABV0W3R6</accession>
<reference evidence="1 2" key="1">
    <citation type="submission" date="2021-06" db="EMBL/GenBank/DDBJ databases">
        <authorList>
            <person name="Palmer J.M."/>
        </authorList>
    </citation>
    <scope>NUCLEOTIDE SEQUENCE [LARGE SCALE GENOMIC DNA]</scope>
    <source>
        <strain evidence="1 2">XR_2019</strain>
        <tissue evidence="1">Muscle</tissue>
    </source>
</reference>
<proteinExistence type="predicted"/>
<protein>
    <submittedName>
        <fullName evidence="1">Uncharacterized protein</fullName>
    </submittedName>
</protein>
<dbReference type="EMBL" id="JAHRIM010024976">
    <property type="protein sequence ID" value="MEQ2263919.1"/>
    <property type="molecule type" value="Genomic_DNA"/>
</dbReference>
<keyword evidence="2" id="KW-1185">Reference proteome</keyword>
<comment type="caution">
    <text evidence="1">The sequence shown here is derived from an EMBL/GenBank/DDBJ whole genome shotgun (WGS) entry which is preliminary data.</text>
</comment>